<dbReference type="InterPro" id="IPR058533">
    <property type="entry name" value="Cation_efflux_TM"/>
</dbReference>
<reference evidence="11 12" key="1">
    <citation type="journal article" date="2003" name="DNA Res.">
        <title>Complete genome structure of Gloeobacter violaceus PCC 7421, a cyanobacterium that lacks thylakoids.</title>
        <authorList>
            <person name="Nakamura Y."/>
            <person name="Kaneko T."/>
            <person name="Sato S."/>
            <person name="Mimuro M."/>
            <person name="Miyashita H."/>
            <person name="Tsuchiya T."/>
            <person name="Sasamoto S."/>
            <person name="Watanabe A."/>
            <person name="Kawashima K."/>
            <person name="Kishida Y."/>
            <person name="Kiyokawa C."/>
            <person name="Kohara M."/>
            <person name="Matsumoto M."/>
            <person name="Matsuno A."/>
            <person name="Nakazaki N."/>
            <person name="Shimpo S."/>
            <person name="Takeuchi C."/>
            <person name="Yamada M."/>
            <person name="Tabata S."/>
        </authorList>
    </citation>
    <scope>NUCLEOTIDE SEQUENCE [LARGE SCALE GENOMIC DNA]</scope>
    <source>
        <strain evidence="12">ATCC 29082 / PCC 7421</strain>
    </source>
</reference>
<feature type="domain" description="Cation efflux protein transmembrane" evidence="9">
    <location>
        <begin position="22"/>
        <end position="206"/>
    </location>
</feature>
<comment type="subcellular location">
    <subcellularLocation>
        <location evidence="1">Membrane</location>
        <topology evidence="1">Multi-pass membrane protein</topology>
    </subcellularLocation>
</comment>
<dbReference type="SUPFAM" id="SSF160240">
    <property type="entry name" value="Cation efflux protein cytoplasmic domain-like"/>
    <property type="match status" value="1"/>
</dbReference>
<dbReference type="PATRIC" id="fig|251221.4.peg.4202"/>
<feature type="transmembrane region" description="Helical" evidence="8">
    <location>
        <begin position="20"/>
        <end position="45"/>
    </location>
</feature>
<dbReference type="AlphaFoldDB" id="Q7NDR3"/>
<dbReference type="Gene3D" id="1.20.1510.10">
    <property type="entry name" value="Cation efflux protein transmembrane domain"/>
    <property type="match status" value="1"/>
</dbReference>
<dbReference type="InterPro" id="IPR027470">
    <property type="entry name" value="Cation_efflux_CTD"/>
</dbReference>
<keyword evidence="4 8" id="KW-0812">Transmembrane</keyword>
<dbReference type="STRING" id="251221.gene:10761687"/>
<dbReference type="EMBL" id="BA000045">
    <property type="protein sequence ID" value="BAC92110.1"/>
    <property type="molecule type" value="Genomic_DNA"/>
</dbReference>
<dbReference type="Pfam" id="PF16916">
    <property type="entry name" value="ZT_dimer"/>
    <property type="match status" value="1"/>
</dbReference>
<dbReference type="InterPro" id="IPR027469">
    <property type="entry name" value="Cation_efflux_TMD_sf"/>
</dbReference>
<dbReference type="InterPro" id="IPR002524">
    <property type="entry name" value="Cation_efflux"/>
</dbReference>
<dbReference type="eggNOG" id="COG1230">
    <property type="taxonomic scope" value="Bacteria"/>
</dbReference>
<dbReference type="RefSeq" id="WP_011144155.1">
    <property type="nucleotide sequence ID" value="NC_005125.1"/>
</dbReference>
<organism evidence="11 12">
    <name type="scientific">Gloeobacter violaceus (strain ATCC 29082 / PCC 7421)</name>
    <dbReference type="NCBI Taxonomy" id="251221"/>
    <lineage>
        <taxon>Bacteria</taxon>
        <taxon>Bacillati</taxon>
        <taxon>Cyanobacteriota</taxon>
        <taxon>Cyanophyceae</taxon>
        <taxon>Gloeobacterales</taxon>
        <taxon>Gloeobacteraceae</taxon>
        <taxon>Gloeobacter</taxon>
    </lineage>
</organism>
<evidence type="ECO:0000256" key="6">
    <source>
        <dbReference type="ARBA" id="ARBA00023065"/>
    </source>
</evidence>
<dbReference type="EnsemblBacteria" id="BAC92110">
    <property type="protein sequence ID" value="BAC92110"/>
    <property type="gene ID" value="BAC92110"/>
</dbReference>
<feature type="domain" description="Cation efflux protein cytoplasmic" evidence="10">
    <location>
        <begin position="215"/>
        <end position="287"/>
    </location>
</feature>
<comment type="similarity">
    <text evidence="2">Belongs to the cation diffusion facilitator (CDF) transporter (TC 2.A.4) family. SLC30A subfamily.</text>
</comment>
<dbReference type="InterPro" id="IPR036837">
    <property type="entry name" value="Cation_efflux_CTD_sf"/>
</dbReference>
<sequence>MGSGHDHAHAHGPADHNRAFAIGIALNVGFVVIEAVYGILAGSLALLADAGHNLSDVLGLALAWGASVLTTRHPSPRRTYGLRRSSILAALLNAVTLLVAVGAIAWEAVIRLQDPGPVAGGTIVWVAAVGVLVNSVSAYLFVKGQADLNVRGAFLHLASDAAVSLGTVFAGAAILLTGWAWLDPVVSLVIGVVIVVGTWGLLVDSLNLALDAVPEGIDPEVVKAYLQSLRGVGEVHDLHIWAMSTTETALTAHLVIPGGFPGDAFLAATCRQLHDRFGIEYATLQLETGDPAHPCCLAPDTQV</sequence>
<evidence type="ECO:0000256" key="3">
    <source>
        <dbReference type="ARBA" id="ARBA00022448"/>
    </source>
</evidence>
<feature type="transmembrane region" description="Helical" evidence="8">
    <location>
        <begin position="87"/>
        <end position="106"/>
    </location>
</feature>
<evidence type="ECO:0000259" key="10">
    <source>
        <dbReference type="Pfam" id="PF16916"/>
    </source>
</evidence>
<gene>
    <name evidence="11" type="ordered locus">gll4169</name>
</gene>
<dbReference type="PANTHER" id="PTHR11562:SF17">
    <property type="entry name" value="RE54080P-RELATED"/>
    <property type="match status" value="1"/>
</dbReference>
<evidence type="ECO:0000313" key="11">
    <source>
        <dbReference type="EMBL" id="BAC92110.1"/>
    </source>
</evidence>
<evidence type="ECO:0000313" key="12">
    <source>
        <dbReference type="Proteomes" id="UP000000557"/>
    </source>
</evidence>
<evidence type="ECO:0000256" key="2">
    <source>
        <dbReference type="ARBA" id="ARBA00008873"/>
    </source>
</evidence>
<dbReference type="HOGENOM" id="CLU_013430_0_0_3"/>
<evidence type="ECO:0000256" key="1">
    <source>
        <dbReference type="ARBA" id="ARBA00004141"/>
    </source>
</evidence>
<dbReference type="GO" id="GO:0005886">
    <property type="term" value="C:plasma membrane"/>
    <property type="evidence" value="ECO:0000318"/>
    <property type="project" value="GO_Central"/>
</dbReference>
<keyword evidence="12" id="KW-1185">Reference proteome</keyword>
<dbReference type="SUPFAM" id="SSF161111">
    <property type="entry name" value="Cation efflux protein transmembrane domain-like"/>
    <property type="match status" value="1"/>
</dbReference>
<proteinExistence type="inferred from homology"/>
<keyword evidence="5 8" id="KW-1133">Transmembrane helix</keyword>
<keyword evidence="7 8" id="KW-0472">Membrane</keyword>
<evidence type="ECO:0000256" key="7">
    <source>
        <dbReference type="ARBA" id="ARBA00023136"/>
    </source>
</evidence>
<dbReference type="GO" id="GO:0005385">
    <property type="term" value="F:zinc ion transmembrane transporter activity"/>
    <property type="evidence" value="ECO:0000318"/>
    <property type="project" value="GO_Central"/>
</dbReference>
<feature type="transmembrane region" description="Helical" evidence="8">
    <location>
        <begin position="185"/>
        <end position="203"/>
    </location>
</feature>
<dbReference type="PhylomeDB" id="Q7NDR3"/>
<evidence type="ECO:0000256" key="8">
    <source>
        <dbReference type="SAM" id="Phobius"/>
    </source>
</evidence>
<feature type="transmembrane region" description="Helical" evidence="8">
    <location>
        <begin position="118"/>
        <end position="142"/>
    </location>
</feature>
<dbReference type="Proteomes" id="UP000000557">
    <property type="component" value="Chromosome"/>
</dbReference>
<dbReference type="Pfam" id="PF01545">
    <property type="entry name" value="Cation_efflux"/>
    <property type="match status" value="1"/>
</dbReference>
<name>Q7NDR3_GLOVI</name>
<dbReference type="InParanoid" id="Q7NDR3"/>
<evidence type="ECO:0000256" key="4">
    <source>
        <dbReference type="ARBA" id="ARBA00022692"/>
    </source>
</evidence>
<accession>Q7NDR3</accession>
<evidence type="ECO:0000256" key="5">
    <source>
        <dbReference type="ARBA" id="ARBA00022989"/>
    </source>
</evidence>
<keyword evidence="6" id="KW-0406">Ion transport</keyword>
<keyword evidence="3" id="KW-0813">Transport</keyword>
<dbReference type="GO" id="GO:0071577">
    <property type="term" value="P:zinc ion transmembrane transport"/>
    <property type="evidence" value="ECO:0000318"/>
    <property type="project" value="GO_Central"/>
</dbReference>
<evidence type="ECO:0000259" key="9">
    <source>
        <dbReference type="Pfam" id="PF01545"/>
    </source>
</evidence>
<dbReference type="KEGG" id="gvi:gll4169"/>
<dbReference type="NCBIfam" id="TIGR01297">
    <property type="entry name" value="CDF"/>
    <property type="match status" value="1"/>
</dbReference>
<dbReference type="PANTHER" id="PTHR11562">
    <property type="entry name" value="CATION EFFLUX PROTEIN/ ZINC TRANSPORTER"/>
    <property type="match status" value="1"/>
</dbReference>
<protein>
    <submittedName>
        <fullName evidence="11">Gll4169 protein</fullName>
    </submittedName>
</protein>
<reference evidence="11 12" key="2">
    <citation type="journal article" date="2003" name="DNA Res.">
        <title>Complete genome structure of Gloeobacter violaceus PCC 7421, a cyanobacterium that lacks thylakoids (supplement).</title>
        <authorList>
            <person name="Nakamura Y."/>
            <person name="Kaneko T."/>
            <person name="Sato S."/>
            <person name="Mimuro M."/>
            <person name="Miyashita H."/>
            <person name="Tsuchiya T."/>
            <person name="Sasamoto S."/>
            <person name="Watanabe A."/>
            <person name="Kawashima K."/>
            <person name="Kishida Y."/>
            <person name="Kiyokawa C."/>
            <person name="Kohara M."/>
            <person name="Matsumoto M."/>
            <person name="Matsuno A."/>
            <person name="Nakazaki N."/>
            <person name="Shimpo S."/>
            <person name="Takeuchi C."/>
            <person name="Yamada M."/>
            <person name="Tabata S."/>
        </authorList>
    </citation>
    <scope>NUCLEOTIDE SEQUENCE [LARGE SCALE GENOMIC DNA]</scope>
    <source>
        <strain evidence="12">ATCC 29082 / PCC 7421</strain>
    </source>
</reference>
<feature type="transmembrane region" description="Helical" evidence="8">
    <location>
        <begin position="154"/>
        <end position="179"/>
    </location>
</feature>
<dbReference type="InterPro" id="IPR050681">
    <property type="entry name" value="CDF/SLC30A"/>
</dbReference>
<dbReference type="OrthoDB" id="9809646at2"/>